<dbReference type="AlphaFoldDB" id="A0A0B2VFJ8"/>
<sequence>MAHKRPIGKPLDCIIGNGQRKPEAEPPRCDSASQNEMAERLEKSTPMTQLESTCHCSAESSKVCKRET</sequence>
<comment type="caution">
    <text evidence="2">The sequence shown here is derived from an EMBL/GenBank/DDBJ whole genome shotgun (WGS) entry which is preliminary data.</text>
</comment>
<protein>
    <submittedName>
        <fullName evidence="2">Uncharacterized protein</fullName>
    </submittedName>
</protein>
<organism evidence="2 3">
    <name type="scientific">Toxocara canis</name>
    <name type="common">Canine roundworm</name>
    <dbReference type="NCBI Taxonomy" id="6265"/>
    <lineage>
        <taxon>Eukaryota</taxon>
        <taxon>Metazoa</taxon>
        <taxon>Ecdysozoa</taxon>
        <taxon>Nematoda</taxon>
        <taxon>Chromadorea</taxon>
        <taxon>Rhabditida</taxon>
        <taxon>Spirurina</taxon>
        <taxon>Ascaridomorpha</taxon>
        <taxon>Ascaridoidea</taxon>
        <taxon>Toxocaridae</taxon>
        <taxon>Toxocara</taxon>
    </lineage>
</organism>
<reference evidence="2 3" key="1">
    <citation type="submission" date="2014-11" db="EMBL/GenBank/DDBJ databases">
        <title>Genetic blueprint of the zoonotic pathogen Toxocara canis.</title>
        <authorList>
            <person name="Zhu X.-Q."/>
            <person name="Korhonen P.K."/>
            <person name="Cai H."/>
            <person name="Young N.D."/>
            <person name="Nejsum P."/>
            <person name="von Samson-Himmelstjerna G."/>
            <person name="Boag P.R."/>
            <person name="Tan P."/>
            <person name="Li Q."/>
            <person name="Min J."/>
            <person name="Yang Y."/>
            <person name="Wang X."/>
            <person name="Fang X."/>
            <person name="Hall R.S."/>
            <person name="Hofmann A."/>
            <person name="Sternberg P.W."/>
            <person name="Jex A.R."/>
            <person name="Gasser R.B."/>
        </authorList>
    </citation>
    <scope>NUCLEOTIDE SEQUENCE [LARGE SCALE GENOMIC DNA]</scope>
    <source>
        <strain evidence="2">PN_DK_2014</strain>
    </source>
</reference>
<feature type="region of interest" description="Disordered" evidence="1">
    <location>
        <begin position="1"/>
        <end position="52"/>
    </location>
</feature>
<proteinExistence type="predicted"/>
<dbReference type="EMBL" id="JPKZ01001871">
    <property type="protein sequence ID" value="KHN79740.1"/>
    <property type="molecule type" value="Genomic_DNA"/>
</dbReference>
<gene>
    <name evidence="2" type="ORF">Tcan_16833</name>
</gene>
<evidence type="ECO:0000313" key="3">
    <source>
        <dbReference type="Proteomes" id="UP000031036"/>
    </source>
</evidence>
<keyword evidence="3" id="KW-1185">Reference proteome</keyword>
<dbReference type="Proteomes" id="UP000031036">
    <property type="component" value="Unassembled WGS sequence"/>
</dbReference>
<evidence type="ECO:0000256" key="1">
    <source>
        <dbReference type="SAM" id="MobiDB-lite"/>
    </source>
</evidence>
<name>A0A0B2VFJ8_TOXCA</name>
<evidence type="ECO:0000313" key="2">
    <source>
        <dbReference type="EMBL" id="KHN79740.1"/>
    </source>
</evidence>
<accession>A0A0B2VFJ8</accession>